<organism evidence="9 10">
    <name type="scientific">Ceratopteris richardii</name>
    <name type="common">Triangle waterfern</name>
    <dbReference type="NCBI Taxonomy" id="49495"/>
    <lineage>
        <taxon>Eukaryota</taxon>
        <taxon>Viridiplantae</taxon>
        <taxon>Streptophyta</taxon>
        <taxon>Embryophyta</taxon>
        <taxon>Tracheophyta</taxon>
        <taxon>Polypodiopsida</taxon>
        <taxon>Polypodiidae</taxon>
        <taxon>Polypodiales</taxon>
        <taxon>Pteridineae</taxon>
        <taxon>Pteridaceae</taxon>
        <taxon>Parkerioideae</taxon>
        <taxon>Ceratopteris</taxon>
    </lineage>
</organism>
<gene>
    <name evidence="9" type="ORF">KP509_28G003400</name>
</gene>
<keyword evidence="4" id="KW-0697">Rotamase</keyword>
<comment type="caution">
    <text evidence="9">The sequence shown here is derived from an EMBL/GenBank/DDBJ whole genome shotgun (WGS) entry which is preliminary data.</text>
</comment>
<evidence type="ECO:0000259" key="8">
    <source>
        <dbReference type="Pfam" id="PF05697"/>
    </source>
</evidence>
<keyword evidence="6" id="KW-0413">Isomerase</keyword>
<evidence type="ECO:0000256" key="1">
    <source>
        <dbReference type="ARBA" id="ARBA00000971"/>
    </source>
</evidence>
<feature type="domain" description="Trigger factor ribosome-binding bacterial" evidence="8">
    <location>
        <begin position="84"/>
        <end position="228"/>
    </location>
</feature>
<evidence type="ECO:0000256" key="3">
    <source>
        <dbReference type="ARBA" id="ARBA00013194"/>
    </source>
</evidence>
<evidence type="ECO:0000256" key="5">
    <source>
        <dbReference type="ARBA" id="ARBA00023186"/>
    </source>
</evidence>
<accession>A0A8T2RAL0</accession>
<evidence type="ECO:0000313" key="10">
    <source>
        <dbReference type="Proteomes" id="UP000825935"/>
    </source>
</evidence>
<dbReference type="EC" id="5.2.1.8" evidence="3"/>
<evidence type="ECO:0000256" key="2">
    <source>
        <dbReference type="ARBA" id="ARBA00005464"/>
    </source>
</evidence>
<comment type="similarity">
    <text evidence="2">Belongs to the FKBP-type PPIase family. Tig subfamily.</text>
</comment>
<evidence type="ECO:0000256" key="4">
    <source>
        <dbReference type="ARBA" id="ARBA00023110"/>
    </source>
</evidence>
<dbReference type="Proteomes" id="UP000825935">
    <property type="component" value="Chromosome 28"/>
</dbReference>
<dbReference type="SUPFAM" id="SSF102735">
    <property type="entry name" value="Trigger factor ribosome-binding domain"/>
    <property type="match status" value="1"/>
</dbReference>
<dbReference type="AlphaFoldDB" id="A0A8T2RAL0"/>
<dbReference type="GO" id="GO:0015031">
    <property type="term" value="P:protein transport"/>
    <property type="evidence" value="ECO:0007669"/>
    <property type="project" value="InterPro"/>
</dbReference>
<dbReference type="GO" id="GO:0043022">
    <property type="term" value="F:ribosome binding"/>
    <property type="evidence" value="ECO:0007669"/>
    <property type="project" value="TreeGrafter"/>
</dbReference>
<dbReference type="GO" id="GO:0003755">
    <property type="term" value="F:peptidyl-prolyl cis-trans isomerase activity"/>
    <property type="evidence" value="ECO:0007669"/>
    <property type="project" value="UniProtKB-KW"/>
</dbReference>
<dbReference type="Gene3D" id="3.30.70.1050">
    <property type="entry name" value="Trigger factor ribosome-binding domain"/>
    <property type="match status" value="1"/>
</dbReference>
<dbReference type="PANTHER" id="PTHR30560:SF3">
    <property type="entry name" value="TRIGGER FACTOR-LIKE PROTEIN TIG, CHLOROPLASTIC"/>
    <property type="match status" value="1"/>
</dbReference>
<protein>
    <recommendedName>
        <fullName evidence="3">peptidylprolyl isomerase</fullName>
        <ecNumber evidence="3">5.2.1.8</ecNumber>
    </recommendedName>
</protein>
<proteinExistence type="inferred from homology"/>
<dbReference type="InterPro" id="IPR008881">
    <property type="entry name" value="Trigger_fac_ribosome-bd_bac"/>
</dbReference>
<name>A0A8T2RAL0_CERRI</name>
<dbReference type="GO" id="GO:0051083">
    <property type="term" value="P:'de novo' cotranslational protein folding"/>
    <property type="evidence" value="ECO:0007669"/>
    <property type="project" value="TreeGrafter"/>
</dbReference>
<keyword evidence="10" id="KW-1185">Reference proteome</keyword>
<dbReference type="EMBL" id="CM035433">
    <property type="protein sequence ID" value="KAH7292917.1"/>
    <property type="molecule type" value="Genomic_DNA"/>
</dbReference>
<reference evidence="9" key="1">
    <citation type="submission" date="2021-08" db="EMBL/GenBank/DDBJ databases">
        <title>WGS assembly of Ceratopteris richardii.</title>
        <authorList>
            <person name="Marchant D.B."/>
            <person name="Chen G."/>
            <person name="Jenkins J."/>
            <person name="Shu S."/>
            <person name="Leebens-Mack J."/>
            <person name="Grimwood J."/>
            <person name="Schmutz J."/>
            <person name="Soltis P."/>
            <person name="Soltis D."/>
            <person name="Chen Z.-H."/>
        </authorList>
    </citation>
    <scope>NUCLEOTIDE SEQUENCE</scope>
    <source>
        <strain evidence="9">Whitten #5841</strain>
        <tissue evidence="9">Leaf</tissue>
    </source>
</reference>
<evidence type="ECO:0000256" key="6">
    <source>
        <dbReference type="ARBA" id="ARBA00023235"/>
    </source>
</evidence>
<dbReference type="InterPro" id="IPR036611">
    <property type="entry name" value="Trigger_fac_ribosome-bd_sf"/>
</dbReference>
<keyword evidence="5" id="KW-0143">Chaperone</keyword>
<dbReference type="GO" id="GO:0044183">
    <property type="term" value="F:protein folding chaperone"/>
    <property type="evidence" value="ECO:0007669"/>
    <property type="project" value="TreeGrafter"/>
</dbReference>
<dbReference type="PANTHER" id="PTHR30560">
    <property type="entry name" value="TRIGGER FACTOR CHAPERONE AND PEPTIDYL-PROLYL CIS/TRANS ISOMERASE"/>
    <property type="match status" value="1"/>
</dbReference>
<dbReference type="InterPro" id="IPR005215">
    <property type="entry name" value="Trig_fac"/>
</dbReference>
<comment type="catalytic activity">
    <reaction evidence="1">
        <text>[protein]-peptidylproline (omega=180) = [protein]-peptidylproline (omega=0)</text>
        <dbReference type="Rhea" id="RHEA:16237"/>
        <dbReference type="Rhea" id="RHEA-COMP:10747"/>
        <dbReference type="Rhea" id="RHEA-COMP:10748"/>
        <dbReference type="ChEBI" id="CHEBI:83833"/>
        <dbReference type="ChEBI" id="CHEBI:83834"/>
        <dbReference type="EC" id="5.2.1.8"/>
    </reaction>
</comment>
<dbReference type="OrthoDB" id="3366at2759"/>
<evidence type="ECO:0000313" key="9">
    <source>
        <dbReference type="EMBL" id="KAH7292917.1"/>
    </source>
</evidence>
<comment type="function">
    <text evidence="7">Involved in protein export. Acts as a chaperone by maintaining the newly synthesized protein in an open conformation. Functions as a peptidyl-prolyl cis-trans isomerase.</text>
</comment>
<sequence>MEALPTVHSGMMSRVSVDARVRSLPLSQLTPLRHASLSDSFAWPYRIHLSSRRRSNCTSHAYAPSQAVRLFPLRASAVADAVEVTESLEPNSRVKLSVKVAPKICKENYEFVLKELSRRTKVPGFQVGKTIPEPVLVNFVGKDKIKIAAIEAVLRNTLPQALSSVAGRALKDSEHIVTSLDDLKSCFSPSSVFSYDVVVDVVPEVKWTSPEVYKKLKVSVEIDDEAVYHNAAEAEFKSRYKELGSLRVVQDGVIEMGDVVILDVSCNRVNDDGSEGEQILSAEQKGTKIQLCV</sequence>
<dbReference type="Pfam" id="PF05697">
    <property type="entry name" value="Trigger_N"/>
    <property type="match status" value="1"/>
</dbReference>
<dbReference type="GO" id="GO:0043335">
    <property type="term" value="P:protein unfolding"/>
    <property type="evidence" value="ECO:0007669"/>
    <property type="project" value="TreeGrafter"/>
</dbReference>
<dbReference type="FunFam" id="3.30.70.1050:FF:000004">
    <property type="entry name" value="Trigger factor"/>
    <property type="match status" value="1"/>
</dbReference>
<evidence type="ECO:0000256" key="7">
    <source>
        <dbReference type="ARBA" id="ARBA00024849"/>
    </source>
</evidence>